<sequence length="72" mass="8145">MHDNDIDDETTEVELRHTVTLQVELTVEGYYPDDDYEGACSMAAQRAQEALCLRFAPGTHIDDITTIDSREI</sequence>
<evidence type="ECO:0000313" key="2">
    <source>
        <dbReference type="Proteomes" id="UP000202170"/>
    </source>
</evidence>
<gene>
    <name evidence="1" type="primary">154</name>
    <name evidence="1" type="ORF">SEA_BANTAM_154</name>
</gene>
<dbReference type="GeneID" id="29080418"/>
<organism evidence="1 2">
    <name type="scientific">Gordonia phage Bantam</name>
    <dbReference type="NCBI Taxonomy" id="1887641"/>
    <lineage>
        <taxon>Viruses</taxon>
        <taxon>Duplodnaviria</taxon>
        <taxon>Heunggongvirae</taxon>
        <taxon>Uroviricota</taxon>
        <taxon>Caudoviricetes</taxon>
        <taxon>Bantamvirus</taxon>
        <taxon>Bantamvirus bantam</taxon>
    </lineage>
</organism>
<dbReference type="KEGG" id="vg:29080418"/>
<proteinExistence type="predicted"/>
<accession>A0A1B3AYN5</accession>
<dbReference type="Proteomes" id="UP000202170">
    <property type="component" value="Segment"/>
</dbReference>
<name>A0A1B3AYN5_9CAUD</name>
<dbReference type="EMBL" id="KX557272">
    <property type="protein sequence ID" value="AOE43843.1"/>
    <property type="molecule type" value="Genomic_DNA"/>
</dbReference>
<reference evidence="2" key="1">
    <citation type="submission" date="2016-07" db="EMBL/GenBank/DDBJ databases">
        <authorList>
            <person name="Florea S."/>
            <person name="Webb J.S."/>
            <person name="Jaromczyk J."/>
            <person name="Schardl C.L."/>
        </authorList>
    </citation>
    <scope>NUCLEOTIDE SEQUENCE [LARGE SCALE GENOMIC DNA]</scope>
</reference>
<dbReference type="RefSeq" id="YP_009287622.1">
    <property type="nucleotide sequence ID" value="NC_031074.1"/>
</dbReference>
<evidence type="ECO:0000313" key="1">
    <source>
        <dbReference type="EMBL" id="AOE43843.1"/>
    </source>
</evidence>
<protein>
    <submittedName>
        <fullName evidence="1">Uncharacterized protein</fullName>
    </submittedName>
</protein>
<keyword evidence="2" id="KW-1185">Reference proteome</keyword>